<keyword evidence="9 11" id="KW-0472">Membrane</keyword>
<keyword evidence="11" id="KW-1003">Cell membrane</keyword>
<keyword evidence="5 11" id="KW-0812">Transmembrane</keyword>
<evidence type="ECO:0000256" key="9">
    <source>
        <dbReference type="ARBA" id="ARBA00023136"/>
    </source>
</evidence>
<keyword evidence="14" id="KW-1185">Reference proteome</keyword>
<comment type="similarity">
    <text evidence="2 11 12">Belongs to the ATPase A chain family.</text>
</comment>
<evidence type="ECO:0000313" key="13">
    <source>
        <dbReference type="EMBL" id="WFM83042.1"/>
    </source>
</evidence>
<comment type="subcellular location">
    <subcellularLocation>
        <location evidence="11 12">Cell membrane</location>
        <topology evidence="11 12">Multi-pass membrane protein</topology>
    </subcellularLocation>
    <subcellularLocation>
        <location evidence="1">Membrane</location>
        <topology evidence="1">Multi-pass membrane protein</topology>
    </subcellularLocation>
</comment>
<sequence>MINVLSLAALPILAEGFEPPTFDHEFKPAPLLFAGTPFELNRILAIRLIAALILMAIMVVYAKRAKLVPSKAQASIEVLMDFAKVNVGDSILGTEEGRKYQPLLLTIFLGIFFMNITGVIPGLQIAGTSLVGMPLIYAIVAYIAFVVAGVKARGPKYFLEQVAPAGLPKPLYVIIVPIELVSTFVIRPITLTVRLLANMIAGHFVLALCFVGTHYLFFTMGGIGYAIAPITLLGGIIYVVFEIFIAALQAYIFAILTAVYISLSVSEH</sequence>
<reference evidence="13 14" key="1">
    <citation type="submission" date="2023-03" db="EMBL/GenBank/DDBJ databases">
        <title>Complete genome of Arcanobacterium canis strain DSM 25104 isolated in 2010 from a canine otitis externa in Germany.</title>
        <authorList>
            <person name="Borowiak M."/>
            <person name="Kreitlow A."/>
            <person name="Malorny B."/>
            <person name="Laemmler C."/>
            <person name="Prenger-Berninghoff E."/>
            <person name="Ploetz M."/>
            <person name="Abdulmawjood A."/>
        </authorList>
    </citation>
    <scope>NUCLEOTIDE SEQUENCE [LARGE SCALE GENOMIC DNA]</scope>
    <source>
        <strain evidence="13 14">DSM 25104</strain>
    </source>
</reference>
<dbReference type="PRINTS" id="PR00123">
    <property type="entry name" value="ATPASEA"/>
</dbReference>
<keyword evidence="7 11" id="KW-1133">Transmembrane helix</keyword>
<evidence type="ECO:0000256" key="2">
    <source>
        <dbReference type="ARBA" id="ARBA00006810"/>
    </source>
</evidence>
<comment type="function">
    <text evidence="11 12">Key component of the proton channel; it plays a direct role in the translocation of protons across the membrane.</text>
</comment>
<evidence type="ECO:0000256" key="5">
    <source>
        <dbReference type="ARBA" id="ARBA00022692"/>
    </source>
</evidence>
<keyword evidence="6 11" id="KW-0375">Hydrogen ion transport</keyword>
<evidence type="ECO:0000256" key="10">
    <source>
        <dbReference type="ARBA" id="ARBA00023310"/>
    </source>
</evidence>
<evidence type="ECO:0000313" key="14">
    <source>
        <dbReference type="Proteomes" id="UP001215216"/>
    </source>
</evidence>
<evidence type="ECO:0000256" key="1">
    <source>
        <dbReference type="ARBA" id="ARBA00004141"/>
    </source>
</evidence>
<feature type="transmembrane region" description="Helical" evidence="11">
    <location>
        <begin position="230"/>
        <end position="263"/>
    </location>
</feature>
<keyword evidence="4 11" id="KW-0138">CF(0)</keyword>
<organism evidence="13 14">
    <name type="scientific">Arcanobacterium canis</name>
    <dbReference type="NCBI Taxonomy" id="999183"/>
    <lineage>
        <taxon>Bacteria</taxon>
        <taxon>Bacillati</taxon>
        <taxon>Actinomycetota</taxon>
        <taxon>Actinomycetes</taxon>
        <taxon>Actinomycetales</taxon>
        <taxon>Actinomycetaceae</taxon>
        <taxon>Arcanobacterium</taxon>
    </lineage>
</organism>
<dbReference type="InterPro" id="IPR035908">
    <property type="entry name" value="F0_ATP_A_sf"/>
</dbReference>
<protein>
    <recommendedName>
        <fullName evidence="11 12">ATP synthase subunit a</fullName>
    </recommendedName>
    <alternativeName>
        <fullName evidence="11">ATP synthase F0 sector subunit a</fullName>
    </alternativeName>
    <alternativeName>
        <fullName evidence="11">F-ATPase subunit 6</fullName>
    </alternativeName>
</protein>
<feature type="transmembrane region" description="Helical" evidence="11">
    <location>
        <begin position="195"/>
        <end position="218"/>
    </location>
</feature>
<name>A0ABY8FXT1_9ACTO</name>
<dbReference type="Proteomes" id="UP001215216">
    <property type="component" value="Chromosome"/>
</dbReference>
<dbReference type="PANTHER" id="PTHR11410">
    <property type="entry name" value="ATP SYNTHASE SUBUNIT A"/>
    <property type="match status" value="1"/>
</dbReference>
<dbReference type="PANTHER" id="PTHR11410:SF0">
    <property type="entry name" value="ATP SYNTHASE SUBUNIT A"/>
    <property type="match status" value="1"/>
</dbReference>
<keyword evidence="10 11" id="KW-0066">ATP synthesis</keyword>
<evidence type="ECO:0000256" key="3">
    <source>
        <dbReference type="ARBA" id="ARBA00022448"/>
    </source>
</evidence>
<feature type="transmembrane region" description="Helical" evidence="11">
    <location>
        <begin position="40"/>
        <end position="62"/>
    </location>
</feature>
<dbReference type="Gene3D" id="1.20.120.220">
    <property type="entry name" value="ATP synthase, F0 complex, subunit A"/>
    <property type="match status" value="1"/>
</dbReference>
<dbReference type="NCBIfam" id="TIGR01131">
    <property type="entry name" value="ATP_synt_6_or_A"/>
    <property type="match status" value="1"/>
</dbReference>
<accession>A0ABY8FXT1</accession>
<keyword evidence="3 11" id="KW-0813">Transport</keyword>
<dbReference type="RefSeq" id="WP_278012468.1">
    <property type="nucleotide sequence ID" value="NZ_CP121208.1"/>
</dbReference>
<evidence type="ECO:0000256" key="6">
    <source>
        <dbReference type="ARBA" id="ARBA00022781"/>
    </source>
</evidence>
<evidence type="ECO:0000256" key="7">
    <source>
        <dbReference type="ARBA" id="ARBA00022989"/>
    </source>
</evidence>
<keyword evidence="8 11" id="KW-0406">Ion transport</keyword>
<dbReference type="EMBL" id="CP121208">
    <property type="protein sequence ID" value="WFM83042.1"/>
    <property type="molecule type" value="Genomic_DNA"/>
</dbReference>
<feature type="transmembrane region" description="Helical" evidence="11">
    <location>
        <begin position="131"/>
        <end position="150"/>
    </location>
</feature>
<evidence type="ECO:0000256" key="12">
    <source>
        <dbReference type="RuleBase" id="RU000483"/>
    </source>
</evidence>
<dbReference type="HAMAP" id="MF_01393">
    <property type="entry name" value="ATP_synth_a_bact"/>
    <property type="match status" value="1"/>
</dbReference>
<dbReference type="SUPFAM" id="SSF81336">
    <property type="entry name" value="F1F0 ATP synthase subunit A"/>
    <property type="match status" value="1"/>
</dbReference>
<evidence type="ECO:0000256" key="4">
    <source>
        <dbReference type="ARBA" id="ARBA00022547"/>
    </source>
</evidence>
<proteinExistence type="inferred from homology"/>
<evidence type="ECO:0000256" key="8">
    <source>
        <dbReference type="ARBA" id="ARBA00023065"/>
    </source>
</evidence>
<dbReference type="InterPro" id="IPR045083">
    <property type="entry name" value="ATP_synth_F0_asu_bact/mt"/>
</dbReference>
<feature type="transmembrane region" description="Helical" evidence="11">
    <location>
        <begin position="103"/>
        <end position="125"/>
    </location>
</feature>
<evidence type="ECO:0000256" key="11">
    <source>
        <dbReference type="HAMAP-Rule" id="MF_01393"/>
    </source>
</evidence>
<dbReference type="CDD" id="cd00310">
    <property type="entry name" value="ATP-synt_Fo_a_6"/>
    <property type="match status" value="1"/>
</dbReference>
<dbReference type="Pfam" id="PF00119">
    <property type="entry name" value="ATP-synt_A"/>
    <property type="match status" value="1"/>
</dbReference>
<dbReference type="InterPro" id="IPR000568">
    <property type="entry name" value="ATP_synth_F0_asu"/>
</dbReference>
<gene>
    <name evidence="11 13" type="primary">atpB</name>
    <name evidence="13" type="ORF">P7079_06490</name>
</gene>